<evidence type="ECO:0000256" key="5">
    <source>
        <dbReference type="ARBA" id="ARBA00022490"/>
    </source>
</evidence>
<dbReference type="InterPro" id="IPR038078">
    <property type="entry name" value="PhoU-like_sf"/>
</dbReference>
<evidence type="ECO:0000313" key="9">
    <source>
        <dbReference type="EMBL" id="CAB4931979.1"/>
    </source>
</evidence>
<dbReference type="PIRSF" id="PIRSF003107">
    <property type="entry name" value="PhoU"/>
    <property type="match status" value="1"/>
</dbReference>
<evidence type="ECO:0000259" key="7">
    <source>
        <dbReference type="Pfam" id="PF01895"/>
    </source>
</evidence>
<comment type="similarity">
    <text evidence="2">Belongs to the PhoU family.</text>
</comment>
<evidence type="ECO:0000256" key="1">
    <source>
        <dbReference type="ARBA" id="ARBA00004496"/>
    </source>
</evidence>
<dbReference type="InterPro" id="IPR028366">
    <property type="entry name" value="PhoU"/>
</dbReference>
<comment type="subcellular location">
    <subcellularLocation>
        <location evidence="1">Cytoplasm</location>
    </subcellularLocation>
</comment>
<feature type="domain" description="PhoU" evidence="7">
    <location>
        <begin position="16"/>
        <end position="103"/>
    </location>
</feature>
<evidence type="ECO:0000313" key="8">
    <source>
        <dbReference type="EMBL" id="CAB4849404.1"/>
    </source>
</evidence>
<accession>A0A6J7BWX6</accession>
<dbReference type="GO" id="GO:0030643">
    <property type="term" value="P:intracellular phosphate ion homeostasis"/>
    <property type="evidence" value="ECO:0007669"/>
    <property type="project" value="InterPro"/>
</dbReference>
<dbReference type="GO" id="GO:0045936">
    <property type="term" value="P:negative regulation of phosphate metabolic process"/>
    <property type="evidence" value="ECO:0007669"/>
    <property type="project" value="InterPro"/>
</dbReference>
<dbReference type="FunFam" id="1.20.58.220:FF:000004">
    <property type="entry name" value="Phosphate-specific transport system accessory protein PhoU"/>
    <property type="match status" value="1"/>
</dbReference>
<keyword evidence="5" id="KW-0963">Cytoplasm</keyword>
<evidence type="ECO:0000256" key="2">
    <source>
        <dbReference type="ARBA" id="ARBA00008107"/>
    </source>
</evidence>
<dbReference type="EMBL" id="CAFBIZ010000083">
    <property type="protein sequence ID" value="CAB4849404.1"/>
    <property type="molecule type" value="Genomic_DNA"/>
</dbReference>
<dbReference type="NCBIfam" id="TIGR02135">
    <property type="entry name" value="phoU_full"/>
    <property type="match status" value="1"/>
</dbReference>
<dbReference type="SUPFAM" id="SSF109755">
    <property type="entry name" value="PhoU-like"/>
    <property type="match status" value="1"/>
</dbReference>
<dbReference type="PANTHER" id="PTHR42930">
    <property type="entry name" value="PHOSPHATE-SPECIFIC TRANSPORT SYSTEM ACCESSORY PROTEIN PHOU"/>
    <property type="match status" value="1"/>
</dbReference>
<dbReference type="EMBL" id="CAFBND010000013">
    <property type="protein sequence ID" value="CAB4931979.1"/>
    <property type="molecule type" value="Genomic_DNA"/>
</dbReference>
<keyword evidence="4" id="KW-0813">Transport</keyword>
<dbReference type="AlphaFoldDB" id="A0A6J7BWX6"/>
<dbReference type="Gene3D" id="1.20.58.220">
    <property type="entry name" value="Phosphate transport system protein phou homolog 2, domain 2"/>
    <property type="match status" value="1"/>
</dbReference>
<evidence type="ECO:0000256" key="6">
    <source>
        <dbReference type="ARBA" id="ARBA00022592"/>
    </source>
</evidence>
<evidence type="ECO:0000256" key="3">
    <source>
        <dbReference type="ARBA" id="ARBA00011738"/>
    </source>
</evidence>
<proteinExistence type="inferred from homology"/>
<reference evidence="8" key="1">
    <citation type="submission" date="2020-05" db="EMBL/GenBank/DDBJ databases">
        <authorList>
            <person name="Chiriac C."/>
            <person name="Salcher M."/>
            <person name="Ghai R."/>
            <person name="Kavagutti S V."/>
        </authorList>
    </citation>
    <scope>NUCLEOTIDE SEQUENCE</scope>
</reference>
<dbReference type="InterPro" id="IPR026022">
    <property type="entry name" value="PhoU_dom"/>
</dbReference>
<dbReference type="GO" id="GO:0006817">
    <property type="term" value="P:phosphate ion transport"/>
    <property type="evidence" value="ECO:0007669"/>
    <property type="project" value="UniProtKB-KW"/>
</dbReference>
<keyword evidence="6" id="KW-0592">Phosphate transport</keyword>
<dbReference type="GO" id="GO:0005737">
    <property type="term" value="C:cytoplasm"/>
    <property type="evidence" value="ECO:0007669"/>
    <property type="project" value="UniProtKB-SubCell"/>
</dbReference>
<gene>
    <name evidence="8" type="ORF">UFOPK3268_00776</name>
    <name evidence="9" type="ORF">UFOPK3752_00491</name>
    <name evidence="10" type="ORF">UFOPK4150_00971</name>
</gene>
<evidence type="ECO:0000256" key="4">
    <source>
        <dbReference type="ARBA" id="ARBA00022448"/>
    </source>
</evidence>
<comment type="subunit">
    <text evidence="3">Homodimer.</text>
</comment>
<name>A0A6J7BWX6_9ZZZZ</name>
<dbReference type="PANTHER" id="PTHR42930:SF3">
    <property type="entry name" value="PHOSPHATE-SPECIFIC TRANSPORT SYSTEM ACCESSORY PROTEIN PHOU"/>
    <property type="match status" value="1"/>
</dbReference>
<feature type="domain" description="PhoU" evidence="7">
    <location>
        <begin position="123"/>
        <end position="204"/>
    </location>
</feature>
<organism evidence="8">
    <name type="scientific">freshwater metagenome</name>
    <dbReference type="NCBI Taxonomy" id="449393"/>
    <lineage>
        <taxon>unclassified sequences</taxon>
        <taxon>metagenomes</taxon>
        <taxon>ecological metagenomes</taxon>
    </lineage>
</organism>
<protein>
    <submittedName>
        <fullName evidence="8">Unannotated protein</fullName>
    </submittedName>
</protein>
<evidence type="ECO:0000313" key="10">
    <source>
        <dbReference type="EMBL" id="CAB5031047.1"/>
    </source>
</evidence>
<dbReference type="EMBL" id="CAFBPU010000016">
    <property type="protein sequence ID" value="CAB5031047.1"/>
    <property type="molecule type" value="Genomic_DNA"/>
</dbReference>
<sequence length="225" mass="24464">MREAYHEQLDRVSDDLVEMTRLVASAMNRATQALLDADLSLAESVIAGDEAIDAIAAKVEADCFQVSARQQPVATDLRIVVAALRISASLERMGDLAAHIAKSARMRYPASAIPAQLRPTFQAMGAVAQNVVGKTGSVIATKDITMAADIARTDEEMDKLHRELFVTVLSPTWNFGVEAAVDVTLLSRFYERFADHAVTIAKRVVYVATGAPYSEVDPEAMLERL</sequence>
<dbReference type="Pfam" id="PF01895">
    <property type="entry name" value="PhoU"/>
    <property type="match status" value="2"/>
</dbReference>